<dbReference type="AlphaFoldDB" id="A0A2P2IK94"/>
<accession>A0A2P2IK94</accession>
<organism evidence="1">
    <name type="scientific">Rhizophora mucronata</name>
    <name type="common">Asiatic mangrove</name>
    <dbReference type="NCBI Taxonomy" id="61149"/>
    <lineage>
        <taxon>Eukaryota</taxon>
        <taxon>Viridiplantae</taxon>
        <taxon>Streptophyta</taxon>
        <taxon>Embryophyta</taxon>
        <taxon>Tracheophyta</taxon>
        <taxon>Spermatophyta</taxon>
        <taxon>Magnoliopsida</taxon>
        <taxon>eudicotyledons</taxon>
        <taxon>Gunneridae</taxon>
        <taxon>Pentapetalae</taxon>
        <taxon>rosids</taxon>
        <taxon>fabids</taxon>
        <taxon>Malpighiales</taxon>
        <taxon>Rhizophoraceae</taxon>
        <taxon>Rhizophora</taxon>
    </lineage>
</organism>
<sequence>MNIGLVLWLPIDSNPQRREQKWITQYGRCHFLHVLRLSSLEGMS</sequence>
<proteinExistence type="predicted"/>
<reference evidence="1" key="1">
    <citation type="submission" date="2018-02" db="EMBL/GenBank/DDBJ databases">
        <title>Rhizophora mucronata_Transcriptome.</title>
        <authorList>
            <person name="Meera S.P."/>
            <person name="Sreeshan A."/>
            <person name="Augustine A."/>
        </authorList>
    </citation>
    <scope>NUCLEOTIDE SEQUENCE</scope>
    <source>
        <tissue evidence="1">Leaf</tissue>
    </source>
</reference>
<evidence type="ECO:0000313" key="1">
    <source>
        <dbReference type="EMBL" id="MBW81629.1"/>
    </source>
</evidence>
<protein>
    <submittedName>
        <fullName evidence="1">Uncharacterized protein</fullName>
    </submittedName>
</protein>
<dbReference type="EMBL" id="GGEC01001146">
    <property type="protein sequence ID" value="MBW81629.1"/>
    <property type="molecule type" value="Transcribed_RNA"/>
</dbReference>
<name>A0A2P2IK94_RHIMU</name>